<comment type="caution">
    <text evidence="3">The sequence shown here is derived from an EMBL/GenBank/DDBJ whole genome shotgun (WGS) entry which is preliminary data.</text>
</comment>
<proteinExistence type="predicted"/>
<organism evidence="3 4">
    <name type="scientific">Zoogloea dura</name>
    <dbReference type="NCBI Taxonomy" id="2728840"/>
    <lineage>
        <taxon>Bacteria</taxon>
        <taxon>Pseudomonadati</taxon>
        <taxon>Pseudomonadota</taxon>
        <taxon>Betaproteobacteria</taxon>
        <taxon>Rhodocyclales</taxon>
        <taxon>Zoogloeaceae</taxon>
        <taxon>Zoogloea</taxon>
    </lineage>
</organism>
<reference evidence="3 4" key="1">
    <citation type="submission" date="2020-04" db="EMBL/GenBank/DDBJ databases">
        <title>Zoogloea sp. G-4-1-14 isolated from soil.</title>
        <authorList>
            <person name="Dahal R.H."/>
        </authorList>
    </citation>
    <scope>NUCLEOTIDE SEQUENCE [LARGE SCALE GENOMIC DNA]</scope>
    <source>
        <strain evidence="3 4">G-4-1-14</strain>
    </source>
</reference>
<sequence>MNNLIESGTTRGPSQGAPELAEERQTHVLSAVYPSRDEAEGVRQLLEERGIPAAEIRVFHAAPGPVVGEVSDDVLKDILVDGSIGTAMGTGVGALGALAIAVSGMTLFVASPVVAPLAMLGWFAGLGGIVGAAVGANRKEGRFSELVTDAIQAGNTVVVVRTHREADRTLARAILEASFRGREGTTTEVS</sequence>
<keyword evidence="4" id="KW-1185">Reference proteome</keyword>
<evidence type="ECO:0000256" key="1">
    <source>
        <dbReference type="SAM" id="MobiDB-lite"/>
    </source>
</evidence>
<feature type="transmembrane region" description="Helical" evidence="2">
    <location>
        <begin position="117"/>
        <end position="136"/>
    </location>
</feature>
<evidence type="ECO:0008006" key="5">
    <source>
        <dbReference type="Google" id="ProtNLM"/>
    </source>
</evidence>
<accession>A0A848FXB8</accession>
<dbReference type="EMBL" id="JABBGA010000001">
    <property type="protein sequence ID" value="NML24508.1"/>
    <property type="molecule type" value="Genomic_DNA"/>
</dbReference>
<keyword evidence="2" id="KW-1133">Transmembrane helix</keyword>
<gene>
    <name evidence="3" type="ORF">HHL15_02030</name>
</gene>
<keyword evidence="2" id="KW-0812">Transmembrane</keyword>
<feature type="transmembrane region" description="Helical" evidence="2">
    <location>
        <begin position="92"/>
        <end position="111"/>
    </location>
</feature>
<keyword evidence="2" id="KW-0472">Membrane</keyword>
<protein>
    <recommendedName>
        <fullName evidence="5">DUF1269 domain-containing protein</fullName>
    </recommendedName>
</protein>
<evidence type="ECO:0000313" key="3">
    <source>
        <dbReference type="EMBL" id="NML24508.1"/>
    </source>
</evidence>
<evidence type="ECO:0000313" key="4">
    <source>
        <dbReference type="Proteomes" id="UP000580043"/>
    </source>
</evidence>
<feature type="region of interest" description="Disordered" evidence="1">
    <location>
        <begin position="1"/>
        <end position="21"/>
    </location>
</feature>
<feature type="compositionally biased region" description="Polar residues" evidence="1">
    <location>
        <begin position="1"/>
        <end position="13"/>
    </location>
</feature>
<evidence type="ECO:0000256" key="2">
    <source>
        <dbReference type="SAM" id="Phobius"/>
    </source>
</evidence>
<dbReference type="Proteomes" id="UP000580043">
    <property type="component" value="Unassembled WGS sequence"/>
</dbReference>
<dbReference type="AlphaFoldDB" id="A0A848FXB8"/>
<dbReference type="RefSeq" id="WP_169144131.1">
    <property type="nucleotide sequence ID" value="NZ_JABBGA010000001.1"/>
</dbReference>
<name>A0A848FXB8_9RHOO</name>